<dbReference type="Pfam" id="PF20493">
    <property type="entry name" value="WD-like_fungi"/>
    <property type="match status" value="1"/>
</dbReference>
<keyword evidence="1" id="KW-0732">Signal</keyword>
<dbReference type="EMBL" id="JAPQKH010000004">
    <property type="protein sequence ID" value="KAJ5100992.1"/>
    <property type="molecule type" value="Genomic_DNA"/>
</dbReference>
<accession>A0A9W9FIX2</accession>
<dbReference type="AlphaFoldDB" id="A0A9W9FIX2"/>
<protein>
    <recommendedName>
        <fullName evidence="2">WD-like domain-containing protein</fullName>
    </recommendedName>
</protein>
<evidence type="ECO:0000313" key="5">
    <source>
        <dbReference type="Proteomes" id="UP001149165"/>
    </source>
</evidence>
<dbReference type="EMBL" id="JAPQKH010000004">
    <property type="protein sequence ID" value="KAJ5100825.1"/>
    <property type="molecule type" value="Genomic_DNA"/>
</dbReference>
<organism evidence="4 5">
    <name type="scientific">Penicillium angulare</name>
    <dbReference type="NCBI Taxonomy" id="116970"/>
    <lineage>
        <taxon>Eukaryota</taxon>
        <taxon>Fungi</taxon>
        <taxon>Dikarya</taxon>
        <taxon>Ascomycota</taxon>
        <taxon>Pezizomycotina</taxon>
        <taxon>Eurotiomycetes</taxon>
        <taxon>Eurotiomycetidae</taxon>
        <taxon>Eurotiales</taxon>
        <taxon>Aspergillaceae</taxon>
        <taxon>Penicillium</taxon>
    </lineage>
</organism>
<evidence type="ECO:0000313" key="4">
    <source>
        <dbReference type="EMBL" id="KAJ5100992.1"/>
    </source>
</evidence>
<name>A0A9W9FIX2_9EURO</name>
<reference evidence="4" key="1">
    <citation type="submission" date="2022-11" db="EMBL/GenBank/DDBJ databases">
        <authorList>
            <person name="Petersen C."/>
        </authorList>
    </citation>
    <scope>NUCLEOTIDE SEQUENCE</scope>
    <source>
        <strain evidence="4">IBT 30069</strain>
    </source>
</reference>
<feature type="signal peptide" evidence="1">
    <location>
        <begin position="1"/>
        <end position="23"/>
    </location>
</feature>
<proteinExistence type="predicted"/>
<comment type="caution">
    <text evidence="4">The sequence shown here is derived from an EMBL/GenBank/DDBJ whole genome shotgun (WGS) entry which is preliminary data.</text>
</comment>
<evidence type="ECO:0000259" key="2">
    <source>
        <dbReference type="Pfam" id="PF20493"/>
    </source>
</evidence>
<gene>
    <name evidence="3" type="ORF">N7456_006877</name>
    <name evidence="4" type="ORF">N7456_007044</name>
</gene>
<evidence type="ECO:0000256" key="1">
    <source>
        <dbReference type="SAM" id="SignalP"/>
    </source>
</evidence>
<sequence>MPKYFSIILKWLSFLSMAMGALTGKTDHLFLDLDVDQVANGTAGSWIRAPWGESYVSAVRESRYGDAVWARYHMDGRAKGNIIEADNTTVTEELLDDAMGYRVGNPDLYKAVATRYNTTSSNDGHRDVVDIILGVLAENLHALEKRDTTYSIKCSSANLAPRSECYDLLEYMHEYRTDLGSARDGIVTY</sequence>
<feature type="chain" id="PRO_5041194741" description="WD-like domain-containing protein" evidence="1">
    <location>
        <begin position="24"/>
        <end position="189"/>
    </location>
</feature>
<feature type="domain" description="WD-like" evidence="2">
    <location>
        <begin position="57"/>
        <end position="183"/>
    </location>
</feature>
<dbReference type="Proteomes" id="UP001149165">
    <property type="component" value="Unassembled WGS sequence"/>
</dbReference>
<dbReference type="InterPro" id="IPR046925">
    <property type="entry name" value="WD-like_fungi"/>
</dbReference>
<reference evidence="4" key="2">
    <citation type="journal article" date="2023" name="IMA Fungus">
        <title>Comparative genomic study of the Penicillium genus elucidates a diverse pangenome and 15 lateral gene transfer events.</title>
        <authorList>
            <person name="Petersen C."/>
            <person name="Sorensen T."/>
            <person name="Nielsen M.R."/>
            <person name="Sondergaard T.E."/>
            <person name="Sorensen J.L."/>
            <person name="Fitzpatrick D.A."/>
            <person name="Frisvad J.C."/>
            <person name="Nielsen K.L."/>
        </authorList>
    </citation>
    <scope>NUCLEOTIDE SEQUENCE</scope>
    <source>
        <strain evidence="4">IBT 30069</strain>
    </source>
</reference>
<keyword evidence="5" id="KW-1185">Reference proteome</keyword>
<dbReference type="OrthoDB" id="5100247at2759"/>
<evidence type="ECO:0000313" key="3">
    <source>
        <dbReference type="EMBL" id="KAJ5100825.1"/>
    </source>
</evidence>